<comment type="caution">
    <text evidence="1">The sequence shown here is derived from an EMBL/GenBank/DDBJ whole genome shotgun (WGS) entry which is preliminary data.</text>
</comment>
<proteinExistence type="predicted"/>
<evidence type="ECO:0000313" key="2">
    <source>
        <dbReference type="Proteomes" id="UP000229794"/>
    </source>
</evidence>
<evidence type="ECO:0000313" key="1">
    <source>
        <dbReference type="EMBL" id="PIP55427.1"/>
    </source>
</evidence>
<dbReference type="AlphaFoldDB" id="A0A2H0BCM1"/>
<reference evidence="1 2" key="1">
    <citation type="submission" date="2017-09" db="EMBL/GenBank/DDBJ databases">
        <title>Depth-based differentiation of microbial function through sediment-hosted aquifers and enrichment of novel symbionts in the deep terrestrial subsurface.</title>
        <authorList>
            <person name="Probst A.J."/>
            <person name="Ladd B."/>
            <person name="Jarett J.K."/>
            <person name="Geller-Mcgrath D.E."/>
            <person name="Sieber C.M."/>
            <person name="Emerson J.B."/>
            <person name="Anantharaman K."/>
            <person name="Thomas B.C."/>
            <person name="Malmstrom R."/>
            <person name="Stieglmeier M."/>
            <person name="Klingl A."/>
            <person name="Woyke T."/>
            <person name="Ryan C.M."/>
            <person name="Banfield J.F."/>
        </authorList>
    </citation>
    <scope>NUCLEOTIDE SEQUENCE [LARGE SCALE GENOMIC DNA]</scope>
    <source>
        <strain evidence="1">CG22_combo_CG10-13_8_21_14_all_42_17</strain>
    </source>
</reference>
<organism evidence="1 2">
    <name type="scientific">Candidatus Zambryskibacteria bacterium CG22_combo_CG10-13_8_21_14_all_42_17</name>
    <dbReference type="NCBI Taxonomy" id="1975118"/>
    <lineage>
        <taxon>Bacteria</taxon>
        <taxon>Candidatus Zambryskiibacteriota</taxon>
    </lineage>
</organism>
<dbReference type="EMBL" id="PCST01000043">
    <property type="protein sequence ID" value="PIP55427.1"/>
    <property type="molecule type" value="Genomic_DNA"/>
</dbReference>
<dbReference type="Proteomes" id="UP000229794">
    <property type="component" value="Unassembled WGS sequence"/>
</dbReference>
<protein>
    <submittedName>
        <fullName evidence="1">Uncharacterized protein</fullName>
    </submittedName>
</protein>
<sequence length="199" mass="23011">MTIGMYFPRKDAPVRSDADTGLDSSSVFRLIETTQIHGFQDRETHGCFRGPAYGFRDKDYDPFLPFYQRKSSACVISTISFTENSNFEERMKAILGITGSCHIMSNRLQKLILDIGCTLSLTQVEEMIKTIMRKTPNEKKDTIIYDYSFLVRGARSDVFVGRVNYEKQLWHSHIYRVSSVLMQKHLISGDMFIRNLRKV</sequence>
<gene>
    <name evidence="1" type="ORF">COX06_03315</name>
</gene>
<name>A0A2H0BCM1_9BACT</name>
<accession>A0A2H0BCM1</accession>